<geneLocation type="plasmid" evidence="2 3">
    <name>pPNAP06</name>
</geneLocation>
<protein>
    <submittedName>
        <fullName evidence="2">DnaB domain protein helicase, C-terminal domain protein</fullName>
    </submittedName>
</protein>
<dbReference type="AlphaFoldDB" id="A1VX62"/>
<dbReference type="OrthoDB" id="9773982at2"/>
<dbReference type="GO" id="GO:0003678">
    <property type="term" value="F:DNA helicase activity"/>
    <property type="evidence" value="ECO:0007669"/>
    <property type="project" value="InterPro"/>
</dbReference>
<dbReference type="NCBIfam" id="NF004629">
    <property type="entry name" value="PRK05973.1"/>
    <property type="match status" value="1"/>
</dbReference>
<accession>A1VX62</accession>
<dbReference type="Pfam" id="PF03796">
    <property type="entry name" value="DnaB_C"/>
    <property type="match status" value="1"/>
</dbReference>
<dbReference type="GO" id="GO:0006260">
    <property type="term" value="P:DNA replication"/>
    <property type="evidence" value="ECO:0007669"/>
    <property type="project" value="InterPro"/>
</dbReference>
<dbReference type="KEGG" id="pna:Pnap_4992"/>
<reference evidence="3" key="1">
    <citation type="journal article" date="2009" name="Environ. Microbiol.">
        <title>The genome of Polaromonas naphthalenivorans strain CJ2, isolated from coal tar-contaminated sediment, reveals physiological and metabolic versatility and evolution through extensive horizontal gene transfer.</title>
        <authorList>
            <person name="Yagi J.M."/>
            <person name="Sims D."/>
            <person name="Brettin T."/>
            <person name="Bruce D."/>
            <person name="Madsen E.L."/>
        </authorList>
    </citation>
    <scope>NUCLEOTIDE SEQUENCE [LARGE SCALE GENOMIC DNA]</scope>
    <source>
        <strain evidence="3">CJ2</strain>
        <plasmid evidence="3">Plasmid pPNAP06</plasmid>
    </source>
</reference>
<feature type="domain" description="SF4 helicase" evidence="1">
    <location>
        <begin position="142"/>
        <end position="210"/>
    </location>
</feature>
<dbReference type="GO" id="GO:0005524">
    <property type="term" value="F:ATP binding"/>
    <property type="evidence" value="ECO:0007669"/>
    <property type="project" value="InterPro"/>
</dbReference>
<evidence type="ECO:0000313" key="3">
    <source>
        <dbReference type="Proteomes" id="UP000000644"/>
    </source>
</evidence>
<keyword evidence="2" id="KW-0614">Plasmid</keyword>
<dbReference type="RefSeq" id="WP_011798606.1">
    <property type="nucleotide sequence ID" value="NC_008762.1"/>
</dbReference>
<dbReference type="InterPro" id="IPR027417">
    <property type="entry name" value="P-loop_NTPase"/>
</dbReference>
<keyword evidence="2" id="KW-0547">Nucleotide-binding</keyword>
<name>A1VX62_POLNA</name>
<gene>
    <name evidence="2" type="ordered locus">Pnap_4992</name>
</gene>
<dbReference type="HOGENOM" id="CLU_103267_0_0_4"/>
<sequence length="237" mass="26049">MKMSVPVYSLKRLAKDLSRERKIPLHAALNRVAQEEGFASWSLLAARLSAESPARELLSQLAPGDLVLLGARPGHGKTLMGLELAVKSVQSGRYGWFFTLEWNMSDLLSGLRTLGKDPSAIGERFEFDNSNAICATYIIDQLASAESGTVVVIDYLQLLDQKREHPELAVQVRSLKAFARDRGLIVVFISQIDRSYDPVASPLPGLADVRLPNPLDLTLFDRTCFLNNGAIQVSAVN</sequence>
<dbReference type="Gene3D" id="3.40.50.300">
    <property type="entry name" value="P-loop containing nucleotide triphosphate hydrolases"/>
    <property type="match status" value="1"/>
</dbReference>
<proteinExistence type="predicted"/>
<dbReference type="SUPFAM" id="SSF52540">
    <property type="entry name" value="P-loop containing nucleoside triphosphate hydrolases"/>
    <property type="match status" value="1"/>
</dbReference>
<evidence type="ECO:0000313" key="2">
    <source>
        <dbReference type="EMBL" id="ABM40240.1"/>
    </source>
</evidence>
<organism evidence="2 3">
    <name type="scientific">Polaromonas naphthalenivorans (strain CJ2)</name>
    <dbReference type="NCBI Taxonomy" id="365044"/>
    <lineage>
        <taxon>Bacteria</taxon>
        <taxon>Pseudomonadati</taxon>
        <taxon>Pseudomonadota</taxon>
        <taxon>Betaproteobacteria</taxon>
        <taxon>Burkholderiales</taxon>
        <taxon>Comamonadaceae</taxon>
        <taxon>Polaromonas</taxon>
    </lineage>
</organism>
<keyword evidence="2" id="KW-0347">Helicase</keyword>
<dbReference type="InterPro" id="IPR007694">
    <property type="entry name" value="DNA_helicase_DnaB-like_C"/>
</dbReference>
<keyword evidence="3" id="KW-1185">Reference proteome</keyword>
<dbReference type="PANTHER" id="PTHR30153">
    <property type="entry name" value="REPLICATIVE DNA HELICASE DNAB"/>
    <property type="match status" value="1"/>
</dbReference>
<dbReference type="PANTHER" id="PTHR30153:SF2">
    <property type="entry name" value="REPLICATIVE DNA HELICASE"/>
    <property type="match status" value="1"/>
</dbReference>
<dbReference type="GO" id="GO:0005829">
    <property type="term" value="C:cytosol"/>
    <property type="evidence" value="ECO:0007669"/>
    <property type="project" value="TreeGrafter"/>
</dbReference>
<dbReference type="Proteomes" id="UP000000644">
    <property type="component" value="Plasmid pPNAP06"/>
</dbReference>
<dbReference type="EMBL" id="CP000535">
    <property type="protein sequence ID" value="ABM40240.1"/>
    <property type="molecule type" value="Genomic_DNA"/>
</dbReference>
<keyword evidence="2" id="KW-0067">ATP-binding</keyword>
<evidence type="ECO:0000259" key="1">
    <source>
        <dbReference type="Pfam" id="PF03796"/>
    </source>
</evidence>
<keyword evidence="2" id="KW-0378">Hydrolase</keyword>